<dbReference type="GO" id="GO:0005507">
    <property type="term" value="F:copper ion binding"/>
    <property type="evidence" value="ECO:0007669"/>
    <property type="project" value="InterPro"/>
</dbReference>
<dbReference type="AlphaFoldDB" id="A0A7S4MXR5"/>
<dbReference type="PANTHER" id="PTHR21320">
    <property type="entry name" value="CYTOCHROME C OXIDASE ASSEMBLY PROTEIN COX11-RELATED"/>
    <property type="match status" value="1"/>
</dbReference>
<dbReference type="HAMAP" id="MF_00155">
    <property type="entry name" value="CtaG"/>
    <property type="match status" value="1"/>
</dbReference>
<dbReference type="Pfam" id="PF04442">
    <property type="entry name" value="CtaG_Cox11"/>
    <property type="match status" value="1"/>
</dbReference>
<keyword evidence="4" id="KW-1133">Transmembrane helix</keyword>
<dbReference type="GO" id="GO:0005743">
    <property type="term" value="C:mitochondrial inner membrane"/>
    <property type="evidence" value="ECO:0007669"/>
    <property type="project" value="UniProtKB-SubCell"/>
</dbReference>
<dbReference type="PANTHER" id="PTHR21320:SF3">
    <property type="entry name" value="CYTOCHROME C OXIDASE ASSEMBLY PROTEIN COX11, MITOCHONDRIAL-RELATED"/>
    <property type="match status" value="1"/>
</dbReference>
<feature type="region of interest" description="Disordered" evidence="6">
    <location>
        <begin position="397"/>
        <end position="447"/>
    </location>
</feature>
<keyword evidence="3" id="KW-0812">Transmembrane</keyword>
<dbReference type="InterPro" id="IPR023471">
    <property type="entry name" value="CtaG/Cox11_dom_sf"/>
</dbReference>
<evidence type="ECO:0000256" key="4">
    <source>
        <dbReference type="ARBA" id="ARBA00022989"/>
    </source>
</evidence>
<reference evidence="7" key="1">
    <citation type="submission" date="2021-01" db="EMBL/GenBank/DDBJ databases">
        <authorList>
            <person name="Corre E."/>
            <person name="Pelletier E."/>
            <person name="Niang G."/>
            <person name="Scheremetjew M."/>
            <person name="Finn R."/>
            <person name="Kale V."/>
            <person name="Holt S."/>
            <person name="Cochrane G."/>
            <person name="Meng A."/>
            <person name="Brown T."/>
            <person name="Cohen L."/>
        </authorList>
    </citation>
    <scope>NUCLEOTIDE SEQUENCE</scope>
    <source>
        <strain evidence="7">Isolate 1302-5</strain>
    </source>
</reference>
<dbReference type="EMBL" id="HBKQ01032135">
    <property type="protein sequence ID" value="CAE2252263.1"/>
    <property type="molecule type" value="Transcribed_RNA"/>
</dbReference>
<comment type="subcellular location">
    <subcellularLocation>
        <location evidence="2">Mitochondrion inner membrane</location>
        <topology evidence="2">Single-pass membrane protein</topology>
        <orientation evidence="2">Intermembrane side</orientation>
    </subcellularLocation>
</comment>
<feature type="compositionally biased region" description="Acidic residues" evidence="6">
    <location>
        <begin position="398"/>
        <end position="418"/>
    </location>
</feature>
<gene>
    <name evidence="7" type="ORF">OAUR00152_LOCUS21944</name>
</gene>
<evidence type="ECO:0000256" key="1">
    <source>
        <dbReference type="ARBA" id="ARBA00004007"/>
    </source>
</evidence>
<name>A0A7S4MXR5_9STRA</name>
<evidence type="ECO:0000256" key="3">
    <source>
        <dbReference type="ARBA" id="ARBA00022692"/>
    </source>
</evidence>
<comment type="function">
    <text evidence="1">Exerts its effect at some terminal stage of cytochrome c oxidase synthesis, probably by being involved in the insertion of the copper B into subunit I.</text>
</comment>
<keyword evidence="5" id="KW-0472">Membrane</keyword>
<evidence type="ECO:0000256" key="5">
    <source>
        <dbReference type="ARBA" id="ARBA00023136"/>
    </source>
</evidence>
<proteinExistence type="inferred from homology"/>
<dbReference type="SUPFAM" id="SSF110111">
    <property type="entry name" value="Ctag/Cox11"/>
    <property type="match status" value="1"/>
</dbReference>
<organism evidence="7">
    <name type="scientific">Odontella aurita</name>
    <dbReference type="NCBI Taxonomy" id="265563"/>
    <lineage>
        <taxon>Eukaryota</taxon>
        <taxon>Sar</taxon>
        <taxon>Stramenopiles</taxon>
        <taxon>Ochrophyta</taxon>
        <taxon>Bacillariophyta</taxon>
        <taxon>Mediophyceae</taxon>
        <taxon>Biddulphiophycidae</taxon>
        <taxon>Eupodiscales</taxon>
        <taxon>Odontellaceae</taxon>
        <taxon>Odontella</taxon>
    </lineage>
</organism>
<sequence length="447" mass="48774">MNTGVLYRPAARALHRSRTRWQLASIRSSPETRASFVGWRAHSSRPGHLSPGGSPPIVVLGGFDLSIARARSCGGRALKGAAATTTSRRHASGSAGREIKADAAAVATAARERAHRETRRRVYERYREKNTLGIGLFSFFQRFNKGKGGSRAGAGGGSVHDRNVKLASYAAAAVIGALGATYASVPLYKMFCQATGFGGTTQRVTLGEWAEKRDEREEAGSSGRTGKISQALWDKLTSASNIPLEMLPKRGQSHGQGGPKTWTDEDAAARLASLKPVKDGRLITVRFDSTVGDVMPWSFTPTQLDVKIVPGETALSFFTATNHSKDRAITGVATYNVHPPRAGLYFNKIQCFCFEEQRLLPGETVDMPVFFFVDPEYADDPQLARCNNITLSYTFFQTDEDDDDDDDEDEEEGNEEDAVNGKGERSQSDQMNAGTHKGWLRGWLSRS</sequence>
<evidence type="ECO:0000313" key="7">
    <source>
        <dbReference type="EMBL" id="CAE2252263.1"/>
    </source>
</evidence>
<evidence type="ECO:0000256" key="6">
    <source>
        <dbReference type="SAM" id="MobiDB-lite"/>
    </source>
</evidence>
<dbReference type="Gene3D" id="2.60.370.10">
    <property type="entry name" value="Ctag/Cox11"/>
    <property type="match status" value="1"/>
</dbReference>
<dbReference type="InterPro" id="IPR007533">
    <property type="entry name" value="Cyt_c_oxidase_assmbl_CtaG"/>
</dbReference>
<evidence type="ECO:0000256" key="2">
    <source>
        <dbReference type="ARBA" id="ARBA00004243"/>
    </source>
</evidence>
<accession>A0A7S4MXR5</accession>
<protein>
    <submittedName>
        <fullName evidence="7">Uncharacterized protein</fullName>
    </submittedName>
</protein>
<feature type="region of interest" description="Disordered" evidence="6">
    <location>
        <begin position="78"/>
        <end position="99"/>
    </location>
</feature>
<dbReference type="FunFam" id="2.60.370.10:FF:000001">
    <property type="entry name" value="COX11 cytochrome c oxidase assembly homolog"/>
    <property type="match status" value="1"/>
</dbReference>